<dbReference type="InterPro" id="IPR032675">
    <property type="entry name" value="LRR_dom_sf"/>
</dbReference>
<dbReference type="PANTHER" id="PTHR24114:SF50">
    <property type="entry name" value="RNI-LIKE PROTEIN"/>
    <property type="match status" value="1"/>
</dbReference>
<evidence type="ECO:0000256" key="1">
    <source>
        <dbReference type="SAM" id="MobiDB-lite"/>
    </source>
</evidence>
<feature type="region of interest" description="Disordered" evidence="1">
    <location>
        <begin position="517"/>
        <end position="550"/>
    </location>
</feature>
<dbReference type="SUPFAM" id="SSF52047">
    <property type="entry name" value="RNI-like"/>
    <property type="match status" value="1"/>
</dbReference>
<evidence type="ECO:0000313" key="2">
    <source>
        <dbReference type="EnsemblMetazoa" id="AAEL024377-PA"/>
    </source>
</evidence>
<accession>A0A6I8U2G1</accession>
<name>A0A6I8U2G1_AEDAE</name>
<gene>
    <name evidence="2" type="primary">110674690</name>
</gene>
<dbReference type="Gene3D" id="3.80.10.10">
    <property type="entry name" value="Ribonuclease Inhibitor"/>
    <property type="match status" value="1"/>
</dbReference>
<reference evidence="2" key="2">
    <citation type="submission" date="2020-05" db="UniProtKB">
        <authorList>
            <consortium name="EnsemblMetazoa"/>
        </authorList>
    </citation>
    <scope>IDENTIFICATION</scope>
    <source>
        <strain evidence="2">LVP_AGWG</strain>
    </source>
</reference>
<sequence length="550" mass="61905">METENVENEKSVSQQEEGEQQNSELVEVLSQQPEGTTLEDVTSIHTYQIAICPFRGVSSKSTIVDESEDFPEPVDPLERLLTEEVPIESKRSFVEIYVGECRKYGVTPLRYVCEILEDGEQNSDQTVDIDLNRIGCSNLQVQIILDCLVMACPERINDLNLSHNLLMNVPLAVSLANLLQLAQRIVHLDLSHSSLGDDEVALTLVEALANSAVRRLNLSHCHLNDSSGMGLFKSLSLSFNIEEIDVSWNRLEHLTGVAAGTFLSANSTIQELNLAGNFLYLEKECIVPFLKELAKNESLRKLNLSWNALRGTLFSPALYKAMTTSGLKVLNLEMNCLRSEEATSLLKAFRKCEVLEDIYLGGNFFSEDEVKELVKAFGRNPNMKLLSLGEYQFVNKVAGRLSKRFMKRDPTKSIIYQGVLLSNPPRPVDVPEMLLDRCRFLGFKPKKKKRKRDLGHLMLQLQKLENPLLEREDFIAMVKKFRIKLDKSLLGALMDAFAERKLVDSAAMAVKYLGKYPTELPPEKPKKAKKKRKKNGNGAAVGKRSEKAKK</sequence>
<dbReference type="OrthoDB" id="8436363at2759"/>
<dbReference type="PANTHER" id="PTHR24114">
    <property type="entry name" value="LEUCINE RICH REPEAT FAMILY PROTEIN"/>
    <property type="match status" value="1"/>
</dbReference>
<dbReference type="Proteomes" id="UP000008820">
    <property type="component" value="Chromosome 1"/>
</dbReference>
<reference evidence="2 3" key="1">
    <citation type="submission" date="2017-06" db="EMBL/GenBank/DDBJ databases">
        <title>Aedes aegypti genome working group (AGWG) sequencing and assembly.</title>
        <authorList>
            <consortium name="Aedes aegypti Genome Working Group (AGWG)"/>
            <person name="Matthews B.J."/>
        </authorList>
    </citation>
    <scope>NUCLEOTIDE SEQUENCE [LARGE SCALE GENOMIC DNA]</scope>
    <source>
        <strain evidence="2 3">LVP_AGWG</strain>
    </source>
</reference>
<feature type="compositionally biased region" description="Low complexity" evidence="1">
    <location>
        <begin position="11"/>
        <end position="24"/>
    </location>
</feature>
<dbReference type="InParanoid" id="A0A6I8U2G1"/>
<keyword evidence="3" id="KW-1185">Reference proteome</keyword>
<feature type="compositionally biased region" description="Basic residues" evidence="1">
    <location>
        <begin position="526"/>
        <end position="535"/>
    </location>
</feature>
<dbReference type="EnsemblMetazoa" id="AAEL024377-RA">
    <property type="protein sequence ID" value="AAEL024377-PA"/>
    <property type="gene ID" value="AAEL024377"/>
</dbReference>
<protein>
    <submittedName>
        <fullName evidence="2">Uncharacterized protein</fullName>
    </submittedName>
</protein>
<evidence type="ECO:0000313" key="3">
    <source>
        <dbReference type="Proteomes" id="UP000008820"/>
    </source>
</evidence>
<organism evidence="2 3">
    <name type="scientific">Aedes aegypti</name>
    <name type="common">Yellowfever mosquito</name>
    <name type="synonym">Culex aegypti</name>
    <dbReference type="NCBI Taxonomy" id="7159"/>
    <lineage>
        <taxon>Eukaryota</taxon>
        <taxon>Metazoa</taxon>
        <taxon>Ecdysozoa</taxon>
        <taxon>Arthropoda</taxon>
        <taxon>Hexapoda</taxon>
        <taxon>Insecta</taxon>
        <taxon>Pterygota</taxon>
        <taxon>Neoptera</taxon>
        <taxon>Endopterygota</taxon>
        <taxon>Diptera</taxon>
        <taxon>Nematocera</taxon>
        <taxon>Culicoidea</taxon>
        <taxon>Culicidae</taxon>
        <taxon>Culicinae</taxon>
        <taxon>Aedini</taxon>
        <taxon>Aedes</taxon>
        <taxon>Stegomyia</taxon>
    </lineage>
</organism>
<dbReference type="AlphaFoldDB" id="A0A6I8U2G1"/>
<proteinExistence type="predicted"/>
<dbReference type="InterPro" id="IPR052394">
    <property type="entry name" value="LRR-containing"/>
</dbReference>
<feature type="region of interest" description="Disordered" evidence="1">
    <location>
        <begin position="1"/>
        <end position="26"/>
    </location>
</feature>